<protein>
    <submittedName>
        <fullName evidence="1">Zinc fingerC2H2</fullName>
    </submittedName>
</protein>
<dbReference type="AlphaFoldDB" id="A0A9W9WJF5"/>
<dbReference type="EMBL" id="JAPWDO010000006">
    <property type="protein sequence ID" value="KAJ5466169.1"/>
    <property type="molecule type" value="Genomic_DNA"/>
</dbReference>
<comment type="caution">
    <text evidence="1">The sequence shown here is derived from an EMBL/GenBank/DDBJ whole genome shotgun (WGS) entry which is preliminary data.</text>
</comment>
<reference evidence="1" key="1">
    <citation type="submission" date="2022-12" db="EMBL/GenBank/DDBJ databases">
        <authorList>
            <person name="Petersen C."/>
        </authorList>
    </citation>
    <scope>NUCLEOTIDE SEQUENCE</scope>
    <source>
        <strain evidence="1">IBT 17660</strain>
    </source>
</reference>
<name>A0A9W9WJF5_9EURO</name>
<evidence type="ECO:0000313" key="1">
    <source>
        <dbReference type="EMBL" id="KAJ5466169.1"/>
    </source>
</evidence>
<evidence type="ECO:0000313" key="2">
    <source>
        <dbReference type="Proteomes" id="UP001147760"/>
    </source>
</evidence>
<organism evidence="1 2">
    <name type="scientific">Penicillium desertorum</name>
    <dbReference type="NCBI Taxonomy" id="1303715"/>
    <lineage>
        <taxon>Eukaryota</taxon>
        <taxon>Fungi</taxon>
        <taxon>Dikarya</taxon>
        <taxon>Ascomycota</taxon>
        <taxon>Pezizomycotina</taxon>
        <taxon>Eurotiomycetes</taxon>
        <taxon>Eurotiomycetidae</taxon>
        <taxon>Eurotiales</taxon>
        <taxon>Aspergillaceae</taxon>
        <taxon>Penicillium</taxon>
    </lineage>
</organism>
<accession>A0A9W9WJF5</accession>
<gene>
    <name evidence="1" type="ORF">N7530_009956</name>
</gene>
<sequence>MEPRFFGESETGDWMSLGVDPDLRFAPANSTMDNHLAFEMGQDTALLDSIFRSPESLENQYEFSSFDEHISSYTTDVEPISDRDFFEPDEPL</sequence>
<reference evidence="1" key="2">
    <citation type="journal article" date="2023" name="IMA Fungus">
        <title>Comparative genomic study of the Penicillium genus elucidates a diverse pangenome and 15 lateral gene transfer events.</title>
        <authorList>
            <person name="Petersen C."/>
            <person name="Sorensen T."/>
            <person name="Nielsen M.R."/>
            <person name="Sondergaard T.E."/>
            <person name="Sorensen J.L."/>
            <person name="Fitzpatrick D.A."/>
            <person name="Frisvad J.C."/>
            <person name="Nielsen K.L."/>
        </authorList>
    </citation>
    <scope>NUCLEOTIDE SEQUENCE</scope>
    <source>
        <strain evidence="1">IBT 17660</strain>
    </source>
</reference>
<keyword evidence="2" id="KW-1185">Reference proteome</keyword>
<dbReference type="Proteomes" id="UP001147760">
    <property type="component" value="Unassembled WGS sequence"/>
</dbReference>
<dbReference type="OrthoDB" id="4324848at2759"/>
<proteinExistence type="predicted"/>